<accession>A0A7X1JCI1</accession>
<dbReference type="AlphaFoldDB" id="A0A7X1JCI1"/>
<evidence type="ECO:0000313" key="2">
    <source>
        <dbReference type="EMBL" id="MBC2907790.1"/>
    </source>
</evidence>
<dbReference type="RefSeq" id="WP_186287734.1">
    <property type="nucleotide sequence ID" value="NZ_JACMSF010000091.1"/>
</dbReference>
<evidence type="ECO:0000313" key="3">
    <source>
        <dbReference type="Proteomes" id="UP000584670"/>
    </source>
</evidence>
<reference evidence="2 3" key="1">
    <citation type="submission" date="2020-08" db="EMBL/GenBank/DDBJ databases">
        <title>Streptomyces sp. PSKA01 genome sequencing and assembly.</title>
        <authorList>
            <person name="Mandal S."/>
            <person name="Maiti P.K."/>
            <person name="Das P."/>
        </authorList>
    </citation>
    <scope>NUCLEOTIDE SEQUENCE [LARGE SCALE GENOMIC DNA]</scope>
    <source>
        <strain evidence="2 3">PSKA01</strain>
    </source>
</reference>
<keyword evidence="1" id="KW-1133">Transmembrane helix</keyword>
<name>A0A7X1JCI1_9ACTN</name>
<comment type="caution">
    <text evidence="2">The sequence shown here is derived from an EMBL/GenBank/DDBJ whole genome shotgun (WGS) entry which is preliminary data.</text>
</comment>
<feature type="transmembrane region" description="Helical" evidence="1">
    <location>
        <begin position="6"/>
        <end position="30"/>
    </location>
</feature>
<keyword evidence="3" id="KW-1185">Reference proteome</keyword>
<dbReference type="EMBL" id="JACMSF010000091">
    <property type="protein sequence ID" value="MBC2907790.1"/>
    <property type="molecule type" value="Genomic_DNA"/>
</dbReference>
<gene>
    <name evidence="2" type="ORF">H4N64_41045</name>
</gene>
<protein>
    <submittedName>
        <fullName evidence="2">Uncharacterized protein</fullName>
    </submittedName>
</protein>
<keyword evidence="1" id="KW-0812">Transmembrane</keyword>
<proteinExistence type="predicted"/>
<dbReference type="Proteomes" id="UP000584670">
    <property type="component" value="Unassembled WGS sequence"/>
</dbReference>
<keyword evidence="1" id="KW-0472">Membrane</keyword>
<organism evidence="2 3">
    <name type="scientific">Streptomyces cupreus</name>
    <dbReference type="NCBI Taxonomy" id="2759956"/>
    <lineage>
        <taxon>Bacteria</taxon>
        <taxon>Bacillati</taxon>
        <taxon>Actinomycetota</taxon>
        <taxon>Actinomycetes</taxon>
        <taxon>Kitasatosporales</taxon>
        <taxon>Streptomycetaceae</taxon>
        <taxon>Streptomyces</taxon>
    </lineage>
</organism>
<evidence type="ECO:0000256" key="1">
    <source>
        <dbReference type="SAM" id="Phobius"/>
    </source>
</evidence>
<sequence length="46" mass="4476">MTEAVVTALIAAGAAISGGALTGVFTFAAAKRQAEAAWAKGLPAED</sequence>